<keyword evidence="3" id="KW-1185">Reference proteome</keyword>
<keyword evidence="1" id="KW-1133">Transmembrane helix</keyword>
<evidence type="ECO:0000313" key="3">
    <source>
        <dbReference type="Proteomes" id="UP000660265"/>
    </source>
</evidence>
<comment type="caution">
    <text evidence="2">The sequence shown here is derived from an EMBL/GenBank/DDBJ whole genome shotgun (WGS) entry which is preliminary data.</text>
</comment>
<proteinExistence type="predicted"/>
<dbReference type="EMBL" id="BMMV01000038">
    <property type="protein sequence ID" value="GGK29347.1"/>
    <property type="molecule type" value="Genomic_DNA"/>
</dbReference>
<accession>A0ABQ2F051</accession>
<dbReference type="Proteomes" id="UP000660265">
    <property type="component" value="Unassembled WGS sequence"/>
</dbReference>
<evidence type="ECO:0000313" key="2">
    <source>
        <dbReference type="EMBL" id="GGK29347.1"/>
    </source>
</evidence>
<feature type="transmembrane region" description="Helical" evidence="1">
    <location>
        <begin position="21"/>
        <end position="47"/>
    </location>
</feature>
<evidence type="ECO:0000256" key="1">
    <source>
        <dbReference type="SAM" id="Phobius"/>
    </source>
</evidence>
<organism evidence="2 3">
    <name type="scientific">Streptomyces camponoticapitis</name>
    <dbReference type="NCBI Taxonomy" id="1616125"/>
    <lineage>
        <taxon>Bacteria</taxon>
        <taxon>Bacillati</taxon>
        <taxon>Actinomycetota</taxon>
        <taxon>Actinomycetes</taxon>
        <taxon>Kitasatosporales</taxon>
        <taxon>Streptomycetaceae</taxon>
        <taxon>Streptomyces</taxon>
    </lineage>
</organism>
<keyword evidence="1" id="KW-0812">Transmembrane</keyword>
<reference evidence="3" key="1">
    <citation type="journal article" date="2019" name="Int. J. Syst. Evol. Microbiol.">
        <title>The Global Catalogue of Microorganisms (GCM) 10K type strain sequencing project: providing services to taxonomists for standard genome sequencing and annotation.</title>
        <authorList>
            <consortium name="The Broad Institute Genomics Platform"/>
            <consortium name="The Broad Institute Genome Sequencing Center for Infectious Disease"/>
            <person name="Wu L."/>
            <person name="Ma J."/>
        </authorList>
    </citation>
    <scope>NUCLEOTIDE SEQUENCE [LARGE SCALE GENOMIC DNA]</scope>
    <source>
        <strain evidence="3">CGMCC 4.7275</strain>
    </source>
</reference>
<gene>
    <name evidence="2" type="ORF">GCM10011583_71590</name>
</gene>
<sequence length="73" mass="7802">MLFASRTTRRGVERGTRMDPVIASAWAGVAAVVVLATAAVLVTYVAVKGTDSRHRAAVLRGVAEIIRALRGRR</sequence>
<keyword evidence="1" id="KW-0472">Membrane</keyword>
<name>A0ABQ2F051_9ACTN</name>
<evidence type="ECO:0008006" key="4">
    <source>
        <dbReference type="Google" id="ProtNLM"/>
    </source>
</evidence>
<protein>
    <recommendedName>
        <fullName evidence="4">DUF4244 domain-containing protein</fullName>
    </recommendedName>
</protein>